<dbReference type="GO" id="GO:0005743">
    <property type="term" value="C:mitochondrial inner membrane"/>
    <property type="evidence" value="ECO:0007669"/>
    <property type="project" value="UniProtKB-SubCell"/>
</dbReference>
<evidence type="ECO:0000256" key="5">
    <source>
        <dbReference type="ARBA" id="ARBA00023128"/>
    </source>
</evidence>
<keyword evidence="4" id="KW-1133">Transmembrane helix</keyword>
<dbReference type="PANTHER" id="PTHR21382:SF1">
    <property type="entry name" value="NADH DEHYDROGENASE [UBIQUINONE] 1 ALPHA SUBCOMPLEX SUBUNIT 11"/>
    <property type="match status" value="1"/>
</dbReference>
<dbReference type="HOGENOM" id="CLU_088319_0_0_1"/>
<gene>
    <name evidence="7" type="ORF">GLAREA_02883</name>
</gene>
<dbReference type="GO" id="GO:0045271">
    <property type="term" value="C:respiratory chain complex I"/>
    <property type="evidence" value="ECO:0007669"/>
    <property type="project" value="InterPro"/>
</dbReference>
<dbReference type="KEGG" id="glz:GLAREA_02883"/>
<proteinExistence type="predicted"/>
<comment type="subcellular location">
    <subcellularLocation>
        <location evidence="1">Mitochondrion inner membrane</location>
        <topology evidence="1">Multi-pass membrane protein</topology>
    </subcellularLocation>
</comment>
<dbReference type="PANTHER" id="PTHR21382">
    <property type="entry name" value="NADH-UBIQUINONE OXIDOREDUCTASE SUBUNIT"/>
    <property type="match status" value="1"/>
</dbReference>
<evidence type="ECO:0000256" key="4">
    <source>
        <dbReference type="ARBA" id="ARBA00022989"/>
    </source>
</evidence>
<dbReference type="AlphaFoldDB" id="S3CP81"/>
<dbReference type="STRING" id="1116229.S3CP81"/>
<dbReference type="EMBL" id="KE145370">
    <property type="protein sequence ID" value="EPE26969.1"/>
    <property type="molecule type" value="Genomic_DNA"/>
</dbReference>
<evidence type="ECO:0000256" key="3">
    <source>
        <dbReference type="ARBA" id="ARBA00022792"/>
    </source>
</evidence>
<dbReference type="GO" id="GO:0006120">
    <property type="term" value="P:mitochondrial electron transport, NADH to ubiquinone"/>
    <property type="evidence" value="ECO:0007669"/>
    <property type="project" value="InterPro"/>
</dbReference>
<evidence type="ECO:0000256" key="1">
    <source>
        <dbReference type="ARBA" id="ARBA00004448"/>
    </source>
</evidence>
<keyword evidence="7" id="KW-0830">Ubiquinone</keyword>
<dbReference type="GeneID" id="19461939"/>
<keyword evidence="5" id="KW-0496">Mitochondrion</keyword>
<accession>S3CP81</accession>
<name>S3CP81_GLAL2</name>
<protein>
    <submittedName>
        <fullName evidence="7">NADH-ubiquinone oxidoreductase 213 kDa subunit</fullName>
    </submittedName>
</protein>
<evidence type="ECO:0000313" key="7">
    <source>
        <dbReference type="EMBL" id="EPE26969.1"/>
    </source>
</evidence>
<evidence type="ECO:0000256" key="2">
    <source>
        <dbReference type="ARBA" id="ARBA00022692"/>
    </source>
</evidence>
<organism evidence="7 8">
    <name type="scientific">Glarea lozoyensis (strain ATCC 20868 / MF5171)</name>
    <dbReference type="NCBI Taxonomy" id="1116229"/>
    <lineage>
        <taxon>Eukaryota</taxon>
        <taxon>Fungi</taxon>
        <taxon>Dikarya</taxon>
        <taxon>Ascomycota</taxon>
        <taxon>Pezizomycotina</taxon>
        <taxon>Leotiomycetes</taxon>
        <taxon>Helotiales</taxon>
        <taxon>Helotiaceae</taxon>
        <taxon>Glarea</taxon>
    </lineage>
</organism>
<dbReference type="OMA" id="TMMNLRE"/>
<dbReference type="Proteomes" id="UP000016922">
    <property type="component" value="Unassembled WGS sequence"/>
</dbReference>
<reference evidence="7 8" key="1">
    <citation type="journal article" date="2013" name="BMC Genomics">
        <title>Genomics-driven discovery of the pneumocandin biosynthetic gene cluster in the fungus Glarea lozoyensis.</title>
        <authorList>
            <person name="Chen L."/>
            <person name="Yue Q."/>
            <person name="Zhang X."/>
            <person name="Xiang M."/>
            <person name="Wang C."/>
            <person name="Li S."/>
            <person name="Che Y."/>
            <person name="Ortiz-Lopez F.J."/>
            <person name="Bills G.F."/>
            <person name="Liu X."/>
            <person name="An Z."/>
        </authorList>
    </citation>
    <scope>NUCLEOTIDE SEQUENCE [LARGE SCALE GENOMIC DNA]</scope>
    <source>
        <strain evidence="8">ATCC 20868 / MF5171</strain>
    </source>
</reference>
<keyword evidence="2" id="KW-0812">Transmembrane</keyword>
<evidence type="ECO:0000313" key="8">
    <source>
        <dbReference type="Proteomes" id="UP000016922"/>
    </source>
</evidence>
<dbReference type="OrthoDB" id="1913277at2759"/>
<dbReference type="InterPro" id="IPR039205">
    <property type="entry name" value="NDUFA11"/>
</dbReference>
<keyword evidence="8" id="KW-1185">Reference proteome</keyword>
<keyword evidence="3" id="KW-0999">Mitochondrion inner membrane</keyword>
<dbReference type="eggNOG" id="ENOG502S81D">
    <property type="taxonomic scope" value="Eukaryota"/>
</dbReference>
<dbReference type="RefSeq" id="XP_008086159.1">
    <property type="nucleotide sequence ID" value="XM_008087968.1"/>
</dbReference>
<evidence type="ECO:0000256" key="6">
    <source>
        <dbReference type="ARBA" id="ARBA00023136"/>
    </source>
</evidence>
<sequence>MAADEDHHFHPKDSLKNATYSGAATGAGGLCFAAIQNSLAKTNVGAWSVITRGGGTITYFAAIGGAYQFTMDAAANLREKDDSYNPAIGGLVAGAVMGLRSRSIPQVLGLSVMTSVLMGAFDYTGGALTGPKKNKERDEFEHKEYLRKNRRIPLDETIAQLGEGRGIYAPGYDERRQQRIKENYGIDVPAKSTHS</sequence>
<keyword evidence="6" id="KW-0472">Membrane</keyword>